<dbReference type="InterPro" id="IPR052169">
    <property type="entry name" value="CW_Biosynth-Accessory"/>
</dbReference>
<gene>
    <name evidence="3" type="primary">pgsA</name>
    <name evidence="3" type="ORF">GCM10012275_34400</name>
</gene>
<keyword evidence="4" id="KW-1185">Reference proteome</keyword>
<evidence type="ECO:0000313" key="4">
    <source>
        <dbReference type="Proteomes" id="UP000637578"/>
    </source>
</evidence>
<feature type="domain" description="Capsule synthesis protein CapA" evidence="2">
    <location>
        <begin position="36"/>
        <end position="290"/>
    </location>
</feature>
<dbReference type="AlphaFoldDB" id="A0A8J3C9I2"/>
<dbReference type="SMART" id="SM00854">
    <property type="entry name" value="PGA_cap"/>
    <property type="match status" value="1"/>
</dbReference>
<evidence type="ECO:0000256" key="1">
    <source>
        <dbReference type="ARBA" id="ARBA00005662"/>
    </source>
</evidence>
<reference evidence="3" key="2">
    <citation type="submission" date="2020-09" db="EMBL/GenBank/DDBJ databases">
        <authorList>
            <person name="Sun Q."/>
            <person name="Zhou Y."/>
        </authorList>
    </citation>
    <scope>NUCLEOTIDE SEQUENCE</scope>
    <source>
        <strain evidence="3">CGMCC 4.5737</strain>
    </source>
</reference>
<dbReference type="InterPro" id="IPR029052">
    <property type="entry name" value="Metallo-depent_PP-like"/>
</dbReference>
<dbReference type="PANTHER" id="PTHR33393:SF13">
    <property type="entry name" value="PGA BIOSYNTHESIS PROTEIN CAPA"/>
    <property type="match status" value="1"/>
</dbReference>
<dbReference type="Pfam" id="PF09587">
    <property type="entry name" value="PGA_cap"/>
    <property type="match status" value="1"/>
</dbReference>
<proteinExistence type="inferred from homology"/>
<name>A0A8J3C9I2_9PSEU</name>
<dbReference type="SUPFAM" id="SSF56300">
    <property type="entry name" value="Metallo-dependent phosphatases"/>
    <property type="match status" value="1"/>
</dbReference>
<sequence length="378" mass="40003">MVVALLFLGCAPAPRPSEMGEPVPAPGLRGAAESITIVASGDVLIHQGGVLVRQAAAAGRQKGTGYDFDPVYAQIAPLVRDADLAICHLETPLAPAHGPFTGYPTFSVQPQIVDALRAAGYDTCSTASNHTLDAGFAGLTRTLDILDAKQLRHTGSFRTEADSRRPLLLDIRGVKVAQISWTYGLNGIPKPEGKEWAVNVFDAGPPDLSGLLTDAARARRAGAQIVIASVHCCTEYTHDPGPAQLDIARGLLGSPDVDLVLGHHAHVVQPFERINGKWVIYGLGNQVAEQGRGPTEDSLLARFTLTRGPDGRYTTTKAEAIPTWIQLSGGPATIVNTAVGRDDTTTPQRSAHAASYQRVVDVLNRRGALRQGLTITGS</sequence>
<evidence type="ECO:0000313" key="3">
    <source>
        <dbReference type="EMBL" id="GGM60369.1"/>
    </source>
</evidence>
<reference evidence="3" key="1">
    <citation type="journal article" date="2014" name="Int. J. Syst. Evol. Microbiol.">
        <title>Complete genome sequence of Corynebacterium casei LMG S-19264T (=DSM 44701T), isolated from a smear-ripened cheese.</title>
        <authorList>
            <consortium name="US DOE Joint Genome Institute (JGI-PGF)"/>
            <person name="Walter F."/>
            <person name="Albersmeier A."/>
            <person name="Kalinowski J."/>
            <person name="Ruckert C."/>
        </authorList>
    </citation>
    <scope>NUCLEOTIDE SEQUENCE</scope>
    <source>
        <strain evidence="3">CGMCC 4.5737</strain>
    </source>
</reference>
<comment type="similarity">
    <text evidence="1">Belongs to the CapA family.</text>
</comment>
<dbReference type="Gene3D" id="3.60.21.10">
    <property type="match status" value="1"/>
</dbReference>
<dbReference type="InterPro" id="IPR019079">
    <property type="entry name" value="Capsule_synth_CapA"/>
</dbReference>
<dbReference type="CDD" id="cd07381">
    <property type="entry name" value="MPP_CapA"/>
    <property type="match status" value="1"/>
</dbReference>
<protein>
    <submittedName>
        <fullName evidence="3">Poly-gamma-glutamate biosynthesis protein</fullName>
    </submittedName>
</protein>
<dbReference type="Proteomes" id="UP000637578">
    <property type="component" value="Unassembled WGS sequence"/>
</dbReference>
<dbReference type="RefSeq" id="WP_189058851.1">
    <property type="nucleotide sequence ID" value="NZ_BMMK01000015.1"/>
</dbReference>
<evidence type="ECO:0000259" key="2">
    <source>
        <dbReference type="SMART" id="SM00854"/>
    </source>
</evidence>
<comment type="caution">
    <text evidence="3">The sequence shown here is derived from an EMBL/GenBank/DDBJ whole genome shotgun (WGS) entry which is preliminary data.</text>
</comment>
<dbReference type="EMBL" id="BMMK01000015">
    <property type="protein sequence ID" value="GGM60369.1"/>
    <property type="molecule type" value="Genomic_DNA"/>
</dbReference>
<accession>A0A8J3C9I2</accession>
<dbReference type="PANTHER" id="PTHR33393">
    <property type="entry name" value="POLYGLUTAMINE SYNTHESIS ACCESSORY PROTEIN RV0574C-RELATED"/>
    <property type="match status" value="1"/>
</dbReference>
<organism evidence="3 4">
    <name type="scientific">Longimycelium tulufanense</name>
    <dbReference type="NCBI Taxonomy" id="907463"/>
    <lineage>
        <taxon>Bacteria</taxon>
        <taxon>Bacillati</taxon>
        <taxon>Actinomycetota</taxon>
        <taxon>Actinomycetes</taxon>
        <taxon>Pseudonocardiales</taxon>
        <taxon>Pseudonocardiaceae</taxon>
        <taxon>Longimycelium</taxon>
    </lineage>
</organism>